<evidence type="ECO:0000313" key="1">
    <source>
        <dbReference type="EMBL" id="UUL83384.1"/>
    </source>
</evidence>
<keyword evidence="2" id="KW-1185">Reference proteome</keyword>
<protein>
    <submittedName>
        <fullName evidence="1">Uncharacterized protein</fullName>
    </submittedName>
</protein>
<gene>
    <name evidence="1" type="ORF">NMP03_03895</name>
</gene>
<dbReference type="Proteomes" id="UP001058533">
    <property type="component" value="Chromosome"/>
</dbReference>
<reference evidence="1" key="1">
    <citation type="submission" date="2022-07" db="EMBL/GenBank/DDBJ databases">
        <title>Sphingomonas sp. nov., a novel bacterium isolated from the north slope of the Mount Everest.</title>
        <authorList>
            <person name="Cui X."/>
            <person name="Liu Y."/>
        </authorList>
    </citation>
    <scope>NUCLEOTIDE SEQUENCE</scope>
    <source>
        <strain evidence="1">S5-59</strain>
    </source>
</reference>
<sequence length="102" mass="10988">MLELLANLLQAANPASAPLMRIDILDRCAAPAGDEIIVCGDRNANERFRLRPLRGDTAGSSALPKAEILLFGDTRAAAEVEAEQIGPGLTSQRMMLRLKTPF</sequence>
<accession>A0ABY5LCC3</accession>
<name>A0ABY5LCC3_9SPHN</name>
<evidence type="ECO:0000313" key="2">
    <source>
        <dbReference type="Proteomes" id="UP001058533"/>
    </source>
</evidence>
<proteinExistence type="predicted"/>
<organism evidence="1 2">
    <name type="scientific">Sphingomonas qomolangmaensis</name>
    <dbReference type="NCBI Taxonomy" id="2918765"/>
    <lineage>
        <taxon>Bacteria</taxon>
        <taxon>Pseudomonadati</taxon>
        <taxon>Pseudomonadota</taxon>
        <taxon>Alphaproteobacteria</taxon>
        <taxon>Sphingomonadales</taxon>
        <taxon>Sphingomonadaceae</taxon>
        <taxon>Sphingomonas</taxon>
    </lineage>
</organism>
<dbReference type="EMBL" id="CP101740">
    <property type="protein sequence ID" value="UUL83384.1"/>
    <property type="molecule type" value="Genomic_DNA"/>
</dbReference>
<dbReference type="RefSeq" id="WP_256507224.1">
    <property type="nucleotide sequence ID" value="NZ_CP101740.1"/>
</dbReference>